<dbReference type="Proteomes" id="UP000565155">
    <property type="component" value="Unassembled WGS sequence"/>
</dbReference>
<reference evidence="2" key="1">
    <citation type="submission" date="2018-06" db="EMBL/GenBank/DDBJ databases">
        <title>Genetic characterization of a blaCTX-M-14-carrying plasmid in Vibrio alginolyticus.</title>
        <authorList>
            <person name="Zheng Z."/>
            <person name="Li R."/>
            <person name="Chen S."/>
        </authorList>
    </citation>
    <scope>NUCLEOTIDE SEQUENCE</scope>
    <source>
        <strain evidence="2">Vb1636</strain>
        <plasmid evidence="2">pVb1636</plasmid>
    </source>
</reference>
<reference evidence="3 4" key="2">
    <citation type="submission" date="2020-04" db="EMBL/GenBank/DDBJ databases">
        <title>Whole-genome sequencing of Vibrio spp. from China reveals different genetic environments of blaCTX-M-14 among diverse lineages.</title>
        <authorList>
            <person name="Zheng Z."/>
            <person name="Ye L."/>
            <person name="Chen S."/>
        </authorList>
    </citation>
    <scope>NUCLEOTIDE SEQUENCE [LARGE SCALE GENOMIC DNA]</scope>
    <source>
        <strain evidence="3 4">Vb1636</strain>
    </source>
</reference>
<gene>
    <name evidence="3" type="ORF">HKB35_19365</name>
</gene>
<evidence type="ECO:0000313" key="4">
    <source>
        <dbReference type="Proteomes" id="UP000565155"/>
    </source>
</evidence>
<keyword evidence="2" id="KW-0614">Plasmid</keyword>
<feature type="signal peptide" evidence="1">
    <location>
        <begin position="1"/>
        <end position="19"/>
    </location>
</feature>
<evidence type="ECO:0000313" key="3">
    <source>
        <dbReference type="EMBL" id="NMR75779.1"/>
    </source>
</evidence>
<proteinExistence type="predicted"/>
<protein>
    <recommendedName>
        <fullName evidence="5">Lipoprotein</fullName>
    </recommendedName>
</protein>
<dbReference type="InterPro" id="IPR024422">
    <property type="entry name" value="Protein_unknown_function_OB"/>
</dbReference>
<keyword evidence="1" id="KW-0732">Signal</keyword>
<organism evidence="2">
    <name type="scientific">Vibrio alginolyticus</name>
    <dbReference type="NCBI Taxonomy" id="663"/>
    <lineage>
        <taxon>Bacteria</taxon>
        <taxon>Pseudomonadati</taxon>
        <taxon>Pseudomonadota</taxon>
        <taxon>Gammaproteobacteria</taxon>
        <taxon>Vibrionales</taxon>
        <taxon>Vibrionaceae</taxon>
        <taxon>Vibrio</taxon>
    </lineage>
</organism>
<evidence type="ECO:0000256" key="1">
    <source>
        <dbReference type="SAM" id="SignalP"/>
    </source>
</evidence>
<dbReference type="AlphaFoldDB" id="A0A510BNY9"/>
<dbReference type="EMBL" id="JABCMA010000029">
    <property type="protein sequence ID" value="NMR75779.1"/>
    <property type="molecule type" value="Genomic_DNA"/>
</dbReference>
<evidence type="ECO:0008006" key="5">
    <source>
        <dbReference type="Google" id="ProtNLM"/>
    </source>
</evidence>
<sequence>MKKLAIISTSLSILLSGCAGLEKSINDFNESMASMSDGLTPEPVMVTDTAGRICQEAQKNELRAENAYVGKGIVVQGVIASNFTTYNAFSKTFTVTKNDEISYLVSSEGIDTNKLNKGDAINLKGVITAISTAYPGCSIYVSKPGYNNNQAS</sequence>
<dbReference type="RefSeq" id="WP_169628994.1">
    <property type="nucleotide sequence ID" value="NZ_JABCMA010000029.1"/>
</dbReference>
<dbReference type="EMBL" id="MH548371">
    <property type="protein sequence ID" value="AXQ85549.1"/>
    <property type="molecule type" value="Genomic_DNA"/>
</dbReference>
<dbReference type="Pfam" id="PF12869">
    <property type="entry name" value="tRNA_anti-like"/>
    <property type="match status" value="1"/>
</dbReference>
<feature type="chain" id="PRO_5036131221" description="Lipoprotein" evidence="1">
    <location>
        <begin position="20"/>
        <end position="152"/>
    </location>
</feature>
<accession>A0A510BNY9</accession>
<evidence type="ECO:0000313" key="2">
    <source>
        <dbReference type="EMBL" id="AXQ85549.1"/>
    </source>
</evidence>
<dbReference type="PROSITE" id="PS51257">
    <property type="entry name" value="PROKAR_LIPOPROTEIN"/>
    <property type="match status" value="1"/>
</dbReference>
<geneLocation type="plasmid" evidence="2">
    <name>pVb1636</name>
</geneLocation>
<name>A0A510BNY9_VIBAL</name>